<dbReference type="PANTHER" id="PTHR43116:SF3">
    <property type="entry name" value="CLASS I PEPTIDE CHAIN RELEASE FACTOR"/>
    <property type="match status" value="1"/>
</dbReference>
<dbReference type="InterPro" id="IPR000352">
    <property type="entry name" value="Pep_chain_release_fac_I"/>
</dbReference>
<feature type="coiled-coil region" evidence="6">
    <location>
        <begin position="267"/>
        <end position="301"/>
    </location>
</feature>
<name>A0ABT8L0I2_9BACT</name>
<dbReference type="NCBIfam" id="TIGR00020">
    <property type="entry name" value="prfB"/>
    <property type="match status" value="1"/>
</dbReference>
<keyword evidence="9" id="KW-1185">Reference proteome</keyword>
<evidence type="ECO:0000256" key="6">
    <source>
        <dbReference type="SAM" id="Coils"/>
    </source>
</evidence>
<reference evidence="8" key="1">
    <citation type="submission" date="2023-06" db="EMBL/GenBank/DDBJ databases">
        <title>Genomic of Agaribacillus aureum.</title>
        <authorList>
            <person name="Wang G."/>
        </authorList>
    </citation>
    <scope>NUCLEOTIDE SEQUENCE</scope>
    <source>
        <strain evidence="8">BMA12</strain>
    </source>
</reference>
<dbReference type="Gene3D" id="3.30.70.1660">
    <property type="match status" value="1"/>
</dbReference>
<evidence type="ECO:0000313" key="9">
    <source>
        <dbReference type="Proteomes" id="UP001172083"/>
    </source>
</evidence>
<evidence type="ECO:0000259" key="7">
    <source>
        <dbReference type="PROSITE" id="PS00745"/>
    </source>
</evidence>
<evidence type="ECO:0000313" key="8">
    <source>
        <dbReference type="EMBL" id="MDN5211223.1"/>
    </source>
</evidence>
<keyword evidence="2 4" id="KW-0488">Methylation</keyword>
<evidence type="ECO:0000256" key="2">
    <source>
        <dbReference type="ARBA" id="ARBA00022481"/>
    </source>
</evidence>
<evidence type="ECO:0000256" key="1">
    <source>
        <dbReference type="ARBA" id="ARBA00010835"/>
    </source>
</evidence>
<protein>
    <recommendedName>
        <fullName evidence="4 5">Peptide chain release factor 2</fullName>
        <shortName evidence="4">RF-2</shortName>
    </recommendedName>
</protein>
<evidence type="ECO:0000256" key="4">
    <source>
        <dbReference type="HAMAP-Rule" id="MF_00094"/>
    </source>
</evidence>
<accession>A0ABT8L0I2</accession>
<organism evidence="8 9">
    <name type="scientific">Agaribacillus aureus</name>
    <dbReference type="NCBI Taxonomy" id="3051825"/>
    <lineage>
        <taxon>Bacteria</taxon>
        <taxon>Pseudomonadati</taxon>
        <taxon>Bacteroidota</taxon>
        <taxon>Cytophagia</taxon>
        <taxon>Cytophagales</taxon>
        <taxon>Splendidivirgaceae</taxon>
        <taxon>Agaribacillus</taxon>
    </lineage>
</organism>
<evidence type="ECO:0000256" key="5">
    <source>
        <dbReference type="NCBIfam" id="TIGR00020"/>
    </source>
</evidence>
<dbReference type="PANTHER" id="PTHR43116">
    <property type="entry name" value="PEPTIDE CHAIN RELEASE FACTOR 2"/>
    <property type="match status" value="1"/>
</dbReference>
<gene>
    <name evidence="4 8" type="primary">prfB</name>
    <name evidence="8" type="ORF">QQ020_04150</name>
</gene>
<comment type="subcellular location">
    <subcellularLocation>
        <location evidence="4">Cytoplasm</location>
    </subcellularLocation>
</comment>
<dbReference type="RefSeq" id="WP_346756558.1">
    <property type="nucleotide sequence ID" value="NZ_JAUJEB010000001.1"/>
</dbReference>
<keyword evidence="4" id="KW-0963">Cytoplasm</keyword>
<dbReference type="Gene3D" id="1.20.58.410">
    <property type="entry name" value="Release factor"/>
    <property type="match status" value="1"/>
</dbReference>
<keyword evidence="6" id="KW-0175">Coiled coil</keyword>
<dbReference type="Gene3D" id="3.30.160.20">
    <property type="match status" value="1"/>
</dbReference>
<dbReference type="SMART" id="SM00937">
    <property type="entry name" value="PCRF"/>
    <property type="match status" value="1"/>
</dbReference>
<dbReference type="Proteomes" id="UP001172083">
    <property type="component" value="Unassembled WGS sequence"/>
</dbReference>
<dbReference type="Pfam" id="PF00472">
    <property type="entry name" value="RF-1"/>
    <property type="match status" value="1"/>
</dbReference>
<evidence type="ECO:0000256" key="3">
    <source>
        <dbReference type="ARBA" id="ARBA00022917"/>
    </source>
</evidence>
<dbReference type="Pfam" id="PF03462">
    <property type="entry name" value="PCRF"/>
    <property type="match status" value="1"/>
</dbReference>
<comment type="similarity">
    <text evidence="1 4">Belongs to the prokaryotic/mitochondrial release factor family.</text>
</comment>
<dbReference type="InterPro" id="IPR045853">
    <property type="entry name" value="Pep_chain_release_fac_I_sf"/>
</dbReference>
<dbReference type="EMBL" id="JAUJEB010000001">
    <property type="protein sequence ID" value="MDN5211223.1"/>
    <property type="molecule type" value="Genomic_DNA"/>
</dbReference>
<feature type="modified residue" description="N5-methylglutamine" evidence="4">
    <location>
        <position position="245"/>
    </location>
</feature>
<comment type="caution">
    <text evidence="8">The sequence shown here is derived from an EMBL/GenBank/DDBJ whole genome shotgun (WGS) entry which is preliminary data.</text>
</comment>
<proteinExistence type="inferred from homology"/>
<dbReference type="SUPFAM" id="SSF75620">
    <property type="entry name" value="Release factor"/>
    <property type="match status" value="1"/>
</dbReference>
<dbReference type="InterPro" id="IPR005139">
    <property type="entry name" value="PCRF"/>
</dbReference>
<dbReference type="PROSITE" id="PS00745">
    <property type="entry name" value="RF_PROK_I"/>
    <property type="match status" value="1"/>
</dbReference>
<dbReference type="HAMAP" id="MF_00094">
    <property type="entry name" value="Rel_fac_2"/>
    <property type="match status" value="1"/>
</dbReference>
<feature type="domain" description="Prokaryotic-type class I peptide chain release factors" evidence="7">
    <location>
        <begin position="238"/>
        <end position="254"/>
    </location>
</feature>
<sequence length="358" mass="41143">MTTDQLKDLKARVEALRRYLDYDNKIKEVEEEENLTTQPSFWDDPKEAEKILKNIKSKKIWTDSFNSLHSKLEDLETLNEFHESGEASQEEVDEEYQKSMEALEELEFKKMLSNEEDQLNAMIEINPGAGGTESQDWADMLNRMYIMWGERNGYAVKQINYQAGDTAGIKSATLEISGDFAYGNLKSEIGVHRLVRISPFDSGGRRHTSFASVYVYPEVDDNIEINVNPADITWETFRSGGAGGQNVNKVETAVRLRHAPSGIIIECQQERSQLQNKEKALKMLKSKLYQQEIEKRNEERDKIESGKMKIDFGSQIRNYVLHPYKLVKDARTSMERSDVQNVLDGDLNDFIKAFLMSQ</sequence>
<dbReference type="InterPro" id="IPR004374">
    <property type="entry name" value="PrfB"/>
</dbReference>
<comment type="PTM">
    <text evidence="4">Methylated by PrmC. Methylation increases the termination efficiency of RF2.</text>
</comment>
<comment type="function">
    <text evidence="4">Peptide chain release factor 2 directs the termination of translation in response to the peptide chain termination codons UGA and UAA.</text>
</comment>
<keyword evidence="3 4" id="KW-0648">Protein biosynthesis</keyword>